<evidence type="ECO:0000313" key="3">
    <source>
        <dbReference type="EMBL" id="THH26396.1"/>
    </source>
</evidence>
<name>A0A4S4MKL9_9APHY</name>
<feature type="coiled-coil region" evidence="1">
    <location>
        <begin position="260"/>
        <end position="297"/>
    </location>
</feature>
<comment type="caution">
    <text evidence="3">The sequence shown here is derived from an EMBL/GenBank/DDBJ whole genome shotgun (WGS) entry which is preliminary data.</text>
</comment>
<dbReference type="EMBL" id="SGPM01000354">
    <property type="protein sequence ID" value="THH26396.1"/>
    <property type="molecule type" value="Genomic_DNA"/>
</dbReference>
<evidence type="ECO:0000256" key="1">
    <source>
        <dbReference type="SAM" id="Coils"/>
    </source>
</evidence>
<feature type="coiled-coil region" evidence="1">
    <location>
        <begin position="168"/>
        <end position="223"/>
    </location>
</feature>
<gene>
    <name evidence="3" type="ORF">EUX98_g7792</name>
</gene>
<dbReference type="Proteomes" id="UP000308730">
    <property type="component" value="Unassembled WGS sequence"/>
</dbReference>
<evidence type="ECO:0000256" key="2">
    <source>
        <dbReference type="SAM" id="MobiDB-lite"/>
    </source>
</evidence>
<feature type="region of interest" description="Disordered" evidence="2">
    <location>
        <begin position="15"/>
        <end position="53"/>
    </location>
</feature>
<keyword evidence="1" id="KW-0175">Coiled coil</keyword>
<sequence>MSPSVDSADLFVLGRPSDASLSSSDSHIEVSQPAPGPQTLSSSTNSENPSTTLSSPIVDWQLIWERADRSCIEPSASDLAHLSSAPFHDSSGPPYQDDATPIPSEDYIVPDPDGVLLDFSRHICSLWSSMNRKSESSQTVAIIREDLRAISKQIEDWIVASATSPKLDESHALDLKKYENTIHALEQENVNLSARLSSLEGEVRDAKAIAEAWKAEARNVQNMQEIAVSAFERCNFLETENVQLKQTMDAFAEGSTNNTVKELRQIIGDLTREVAQYKRREKALQAKETQMRAKENASIIEDMRKQTEELKRRRSQRSVLQVKNAF</sequence>
<reference evidence="3 4" key="1">
    <citation type="submission" date="2019-02" db="EMBL/GenBank/DDBJ databases">
        <title>Genome sequencing of the rare red list fungi Antrodiella citrinella (Flaviporus citrinellus).</title>
        <authorList>
            <person name="Buettner E."/>
            <person name="Kellner H."/>
        </authorList>
    </citation>
    <scope>NUCLEOTIDE SEQUENCE [LARGE SCALE GENOMIC DNA]</scope>
    <source>
        <strain evidence="3 4">DSM 108506</strain>
    </source>
</reference>
<dbReference type="AlphaFoldDB" id="A0A4S4MKL9"/>
<organism evidence="3 4">
    <name type="scientific">Antrodiella citrinella</name>
    <dbReference type="NCBI Taxonomy" id="2447956"/>
    <lineage>
        <taxon>Eukaryota</taxon>
        <taxon>Fungi</taxon>
        <taxon>Dikarya</taxon>
        <taxon>Basidiomycota</taxon>
        <taxon>Agaricomycotina</taxon>
        <taxon>Agaricomycetes</taxon>
        <taxon>Polyporales</taxon>
        <taxon>Steccherinaceae</taxon>
        <taxon>Antrodiella</taxon>
    </lineage>
</organism>
<protein>
    <submittedName>
        <fullName evidence="3">Uncharacterized protein</fullName>
    </submittedName>
</protein>
<feature type="compositionally biased region" description="Low complexity" evidence="2">
    <location>
        <begin position="39"/>
        <end position="53"/>
    </location>
</feature>
<keyword evidence="4" id="KW-1185">Reference proteome</keyword>
<accession>A0A4S4MKL9</accession>
<dbReference type="OrthoDB" id="2798460at2759"/>
<evidence type="ECO:0000313" key="4">
    <source>
        <dbReference type="Proteomes" id="UP000308730"/>
    </source>
</evidence>
<proteinExistence type="predicted"/>